<dbReference type="FunFam" id="2.130.10.10:FF:000306">
    <property type="entry name" value="3-carboxymuconate cyclase"/>
    <property type="match status" value="1"/>
</dbReference>
<dbReference type="Proteomes" id="UP000214746">
    <property type="component" value="Unassembled WGS sequence"/>
</dbReference>
<comment type="caution">
    <text evidence="2">The sequence shown here is derived from an EMBL/GenBank/DDBJ whole genome shotgun (WGS) entry which is preliminary data.</text>
</comment>
<sequence length="360" mass="39056">MRITMSTTTKGYRYVYVGSYAEASSPGIFVYAFDVNTGALTRVDAVAGIENPSYLTLDTKRNCLYAVSETSAPYGSVHSFAIEHSTGKLLHINEQSTFGGAPCYVSLDRTGEWLFVSNYSGGNLCVYPINRSGGVEKASCQVQHHGGSIRADRQESAHPHSILVDPTNRYVHVPDLGQDKIVVYQLDRESGELQLHSEVSAQPGAGPRHFAFHPNGKFAYGINELNSTVTAYAYDKTEGALHSGQIASTLPAGYDGVNICADIHISPTGRFLYGSNRGHDSIIVFAIDPKDGTLTYVEHVSTQGKTPRNFAISPDNRFLLAANQDSNSIVTFAIDQHTGTLRPVADETLESKPVCIKFAL</sequence>
<protein>
    <submittedName>
        <fullName evidence="2">Lactonase family protein</fullName>
    </submittedName>
</protein>
<gene>
    <name evidence="2" type="ORF">CBW46_012735</name>
</gene>
<reference evidence="2" key="1">
    <citation type="submission" date="2018-06" db="EMBL/GenBank/DDBJ databases">
        <title>Paenibacillus xerothermodurans sp. nov. an extremely dry heat resistant spore forming bacterium isolated from the soil of Cape Canaveral, Florida.</title>
        <authorList>
            <person name="Seuylemezian A."/>
            <person name="Kaur N."/>
            <person name="Patil P."/>
            <person name="Patil P."/>
            <person name="Mayilraj S."/>
            <person name="Vaishampayan P."/>
        </authorList>
    </citation>
    <scope>NUCLEOTIDE SEQUENCE [LARGE SCALE GENOMIC DNA]</scope>
    <source>
        <strain evidence="2">ATCC 27380</strain>
    </source>
</reference>
<dbReference type="PANTHER" id="PTHR30344">
    <property type="entry name" value="6-PHOSPHOGLUCONOLACTONASE-RELATED"/>
    <property type="match status" value="1"/>
</dbReference>
<name>A0A2W1NS97_PAEXE</name>
<organism evidence="2 3">
    <name type="scientific">Paenibacillus xerothermodurans</name>
    <dbReference type="NCBI Taxonomy" id="1977292"/>
    <lineage>
        <taxon>Bacteria</taxon>
        <taxon>Bacillati</taxon>
        <taxon>Bacillota</taxon>
        <taxon>Bacilli</taxon>
        <taxon>Bacillales</taxon>
        <taxon>Paenibacillaceae</taxon>
        <taxon>Paenibacillus</taxon>
    </lineage>
</organism>
<keyword evidence="3" id="KW-1185">Reference proteome</keyword>
<dbReference type="GO" id="GO:0017057">
    <property type="term" value="F:6-phosphogluconolactonase activity"/>
    <property type="evidence" value="ECO:0007669"/>
    <property type="project" value="TreeGrafter"/>
</dbReference>
<dbReference type="InterPro" id="IPR050282">
    <property type="entry name" value="Cycloisomerase_2"/>
</dbReference>
<dbReference type="GO" id="GO:0005829">
    <property type="term" value="C:cytosol"/>
    <property type="evidence" value="ECO:0007669"/>
    <property type="project" value="TreeGrafter"/>
</dbReference>
<dbReference type="PANTHER" id="PTHR30344:SF1">
    <property type="entry name" value="6-PHOSPHOGLUCONOLACTONASE"/>
    <property type="match status" value="1"/>
</dbReference>
<dbReference type="OrthoDB" id="9790815at2"/>
<proteinExistence type="inferred from homology"/>
<dbReference type="InterPro" id="IPR011048">
    <property type="entry name" value="Haem_d1_sf"/>
</dbReference>
<evidence type="ECO:0000313" key="2">
    <source>
        <dbReference type="EMBL" id="PZE20626.1"/>
    </source>
</evidence>
<dbReference type="AlphaFoldDB" id="A0A2W1NS97"/>
<evidence type="ECO:0000313" key="3">
    <source>
        <dbReference type="Proteomes" id="UP000214746"/>
    </source>
</evidence>
<accession>A0A2W1NS97</accession>
<dbReference type="InterPro" id="IPR019405">
    <property type="entry name" value="Lactonase_7-beta_prop"/>
</dbReference>
<comment type="similarity">
    <text evidence="1">Belongs to the cycloisomerase 2 family.</text>
</comment>
<dbReference type="Gene3D" id="2.130.10.10">
    <property type="entry name" value="YVTN repeat-like/Quinoprotein amine dehydrogenase"/>
    <property type="match status" value="1"/>
</dbReference>
<evidence type="ECO:0000256" key="1">
    <source>
        <dbReference type="ARBA" id="ARBA00005564"/>
    </source>
</evidence>
<dbReference type="EMBL" id="NHRJ02000006">
    <property type="protein sequence ID" value="PZE20626.1"/>
    <property type="molecule type" value="Genomic_DNA"/>
</dbReference>
<dbReference type="SUPFAM" id="SSF51004">
    <property type="entry name" value="C-terminal (heme d1) domain of cytochrome cd1-nitrite reductase"/>
    <property type="match status" value="1"/>
</dbReference>
<dbReference type="InterPro" id="IPR015943">
    <property type="entry name" value="WD40/YVTN_repeat-like_dom_sf"/>
</dbReference>
<dbReference type="Pfam" id="PF10282">
    <property type="entry name" value="Lactonase"/>
    <property type="match status" value="1"/>
</dbReference>